<dbReference type="PROSITE" id="PS50943">
    <property type="entry name" value="HTH_CROC1"/>
    <property type="match status" value="1"/>
</dbReference>
<dbReference type="PANTHER" id="PTHR37038:SF12">
    <property type="entry name" value="TRANSCRIPTIONAL REGULATOR"/>
    <property type="match status" value="1"/>
</dbReference>
<evidence type="ECO:0000313" key="3">
    <source>
        <dbReference type="Proteomes" id="UP000050949"/>
    </source>
</evidence>
<dbReference type="PANTHER" id="PTHR37038">
    <property type="entry name" value="TRANSCRIPTIONAL REGULATOR-RELATED"/>
    <property type="match status" value="1"/>
</dbReference>
<dbReference type="SMART" id="SM00530">
    <property type="entry name" value="HTH_XRE"/>
    <property type="match status" value="1"/>
</dbReference>
<comment type="caution">
    <text evidence="2">The sequence shown here is derived from an EMBL/GenBank/DDBJ whole genome shotgun (WGS) entry which is preliminary data.</text>
</comment>
<gene>
    <name evidence="2" type="ORF">FC91_GL002950</name>
</gene>
<name>A0A0R1XIZ9_9LACO</name>
<evidence type="ECO:0000313" key="2">
    <source>
        <dbReference type="EMBL" id="KRM30135.1"/>
    </source>
</evidence>
<protein>
    <recommendedName>
        <fullName evidence="1">HTH cro/C1-type domain-containing protein</fullName>
    </recommendedName>
</protein>
<sequence length="235" mass="26793">MRNPPVRSAPFQNTSIPSDQCHFESYAQNCCNHACLSKGGYIMSDEYGKSVRIIRENRNLSLSQLSDGIVSKSTLDKFELGDSSISFENLLPLLQRLRVSLSEFLYRVNEHSTSSVTQTLQKASRAYSRKDVLSLKRQLSELVNEKILEPKNLPFHRLDIIAVKAALGMLQNVPLPKEDVDFAVSYFLTQNEWFHYDLAILQFLPPFLTSDILTQLVDTLFKNIPTFFHSCPTSR</sequence>
<dbReference type="CDD" id="cd00093">
    <property type="entry name" value="HTH_XRE"/>
    <property type="match status" value="1"/>
</dbReference>
<dbReference type="InterPro" id="IPR010982">
    <property type="entry name" value="Lambda_DNA-bd_dom_sf"/>
</dbReference>
<dbReference type="Proteomes" id="UP000050949">
    <property type="component" value="Unassembled WGS sequence"/>
</dbReference>
<accession>A0A0R1XIZ9</accession>
<dbReference type="AlphaFoldDB" id="A0A0R1XIZ9"/>
<dbReference type="Pfam" id="PF01381">
    <property type="entry name" value="HTH_3"/>
    <property type="match status" value="1"/>
</dbReference>
<dbReference type="InterPro" id="IPR011990">
    <property type="entry name" value="TPR-like_helical_dom_sf"/>
</dbReference>
<organism evidence="2 3">
    <name type="scientific">Schleiferilactobacillus harbinensis DSM 16991</name>
    <dbReference type="NCBI Taxonomy" id="1122147"/>
    <lineage>
        <taxon>Bacteria</taxon>
        <taxon>Bacillati</taxon>
        <taxon>Bacillota</taxon>
        <taxon>Bacilli</taxon>
        <taxon>Lactobacillales</taxon>
        <taxon>Lactobacillaceae</taxon>
        <taxon>Schleiferilactobacillus</taxon>
    </lineage>
</organism>
<dbReference type="InterPro" id="IPR001387">
    <property type="entry name" value="Cro/C1-type_HTH"/>
</dbReference>
<proteinExistence type="predicted"/>
<evidence type="ECO:0000259" key="1">
    <source>
        <dbReference type="PROSITE" id="PS50943"/>
    </source>
</evidence>
<dbReference type="Gene3D" id="1.25.40.10">
    <property type="entry name" value="Tetratricopeptide repeat domain"/>
    <property type="match status" value="1"/>
</dbReference>
<dbReference type="PATRIC" id="fig|1122147.4.peg.3036"/>
<dbReference type="InterPro" id="IPR053163">
    <property type="entry name" value="HTH-type_regulator_Rgg"/>
</dbReference>
<dbReference type="EMBL" id="AZFW01000006">
    <property type="protein sequence ID" value="KRM30135.1"/>
    <property type="molecule type" value="Genomic_DNA"/>
</dbReference>
<dbReference type="SUPFAM" id="SSF47413">
    <property type="entry name" value="lambda repressor-like DNA-binding domains"/>
    <property type="match status" value="1"/>
</dbReference>
<dbReference type="GO" id="GO:0003677">
    <property type="term" value="F:DNA binding"/>
    <property type="evidence" value="ECO:0007669"/>
    <property type="project" value="InterPro"/>
</dbReference>
<feature type="domain" description="HTH cro/C1-type" evidence="1">
    <location>
        <begin position="51"/>
        <end position="104"/>
    </location>
</feature>
<reference evidence="2 3" key="1">
    <citation type="journal article" date="2015" name="Genome Announc.">
        <title>Expanding the biotechnology potential of lactobacilli through comparative genomics of 213 strains and associated genera.</title>
        <authorList>
            <person name="Sun Z."/>
            <person name="Harris H.M."/>
            <person name="McCann A."/>
            <person name="Guo C."/>
            <person name="Argimon S."/>
            <person name="Zhang W."/>
            <person name="Yang X."/>
            <person name="Jeffery I.B."/>
            <person name="Cooney J.C."/>
            <person name="Kagawa T.F."/>
            <person name="Liu W."/>
            <person name="Song Y."/>
            <person name="Salvetti E."/>
            <person name="Wrobel A."/>
            <person name="Rasinkangas P."/>
            <person name="Parkhill J."/>
            <person name="Rea M.C."/>
            <person name="O'Sullivan O."/>
            <person name="Ritari J."/>
            <person name="Douillard F.P."/>
            <person name="Paul Ross R."/>
            <person name="Yang R."/>
            <person name="Briner A.E."/>
            <person name="Felis G.E."/>
            <person name="de Vos W.M."/>
            <person name="Barrangou R."/>
            <person name="Klaenhammer T.R."/>
            <person name="Caufield P.W."/>
            <person name="Cui Y."/>
            <person name="Zhang H."/>
            <person name="O'Toole P.W."/>
        </authorList>
    </citation>
    <scope>NUCLEOTIDE SEQUENCE [LARGE SCALE GENOMIC DNA]</scope>
    <source>
        <strain evidence="2 3">DSM 16991</strain>
    </source>
</reference>